<dbReference type="RefSeq" id="WP_017453367.1">
    <property type="nucleotide sequence ID" value="NZ_CP008956.1"/>
</dbReference>
<accession>A0A6M3ZS53</accession>
<dbReference type="PANTHER" id="PTHR40265:SF1">
    <property type="entry name" value="GLYOXALASE-LIKE DOMAIN-CONTAINING PROTEIN"/>
    <property type="match status" value="1"/>
</dbReference>
<dbReference type="InterPro" id="IPR025870">
    <property type="entry name" value="Glyoxalase-like_dom"/>
</dbReference>
<protein>
    <submittedName>
        <fullName evidence="2">VOC family protein</fullName>
    </submittedName>
</protein>
<feature type="domain" description="VOC" evidence="1">
    <location>
        <begin position="4"/>
        <end position="133"/>
    </location>
</feature>
<organism evidence="2 3">
    <name type="scientific">Herbaspirillum rubrisubalbicans Os34</name>
    <dbReference type="NCBI Taxonomy" id="1235827"/>
    <lineage>
        <taxon>Bacteria</taxon>
        <taxon>Pseudomonadati</taxon>
        <taxon>Pseudomonadota</taxon>
        <taxon>Betaproteobacteria</taxon>
        <taxon>Burkholderiales</taxon>
        <taxon>Oxalobacteraceae</taxon>
        <taxon>Herbaspirillum</taxon>
    </lineage>
</organism>
<evidence type="ECO:0000259" key="1">
    <source>
        <dbReference type="PROSITE" id="PS51819"/>
    </source>
</evidence>
<dbReference type="Proteomes" id="UP000501648">
    <property type="component" value="Chromosome"/>
</dbReference>
<evidence type="ECO:0000313" key="2">
    <source>
        <dbReference type="EMBL" id="QJQ01093.1"/>
    </source>
</evidence>
<gene>
    <name evidence="2" type="ORF">C798_12860</name>
</gene>
<dbReference type="InterPro" id="IPR029068">
    <property type="entry name" value="Glyas_Bleomycin-R_OHBP_Dase"/>
</dbReference>
<dbReference type="Gene3D" id="3.10.180.10">
    <property type="entry name" value="2,3-Dihydroxybiphenyl 1,2-Dioxygenase, domain 1"/>
    <property type="match status" value="1"/>
</dbReference>
<dbReference type="EMBL" id="CP008956">
    <property type="protein sequence ID" value="QJQ01093.1"/>
    <property type="molecule type" value="Genomic_DNA"/>
</dbReference>
<sequence>MTQRIDHVVIHVEEALDQAQQAYTRLGFALTPRGHHSKGTSNHLAIFGDDYLELLGVEPQRSTLRWGHPGGLAGLVFKTADVEHTWRHLAERGIPLEEGGPQSFHRPVVIDGEHLGDARFRTLHIAANRIPNGRVFFCEHATPELVWRKQWQQHPNGAIGLAEYVYLALDPSAAQSILAQAFGVASLTRHPHGVRFQAGPTSIWYLTREGVARHYGIDVGLVPQGIERAVGLTLRVKALATTRAYLQEQAVQGWQEHDGKLVVPPSQTHGVILGFSAG</sequence>
<reference evidence="2 3" key="1">
    <citation type="journal article" date="2012" name="J. Bacteriol.">
        <title>Genome sequence of the pathogenic Herbaspirillum seropedicae strain Os34, isolated from rice roots.</title>
        <authorList>
            <person name="Ye W."/>
            <person name="Ye S."/>
            <person name="Liu J."/>
            <person name="Chang S."/>
            <person name="Chen M."/>
            <person name="Zhu B."/>
            <person name="Guo L."/>
            <person name="An Q."/>
        </authorList>
    </citation>
    <scope>NUCLEOTIDE SEQUENCE [LARGE SCALE GENOMIC DNA]</scope>
    <source>
        <strain evidence="2 3">Os34</strain>
    </source>
</reference>
<name>A0A6M3ZS53_9BURK</name>
<dbReference type="PROSITE" id="PS51819">
    <property type="entry name" value="VOC"/>
    <property type="match status" value="1"/>
</dbReference>
<dbReference type="InterPro" id="IPR037523">
    <property type="entry name" value="VOC_core"/>
</dbReference>
<dbReference type="AlphaFoldDB" id="A0A6M3ZS53"/>
<proteinExistence type="predicted"/>
<dbReference type="SUPFAM" id="SSF54593">
    <property type="entry name" value="Glyoxalase/Bleomycin resistance protein/Dihydroxybiphenyl dioxygenase"/>
    <property type="match status" value="1"/>
</dbReference>
<dbReference type="PANTHER" id="PTHR40265">
    <property type="entry name" value="BLL2707 PROTEIN"/>
    <property type="match status" value="1"/>
</dbReference>
<dbReference type="Pfam" id="PF13468">
    <property type="entry name" value="Glyoxalase_3"/>
    <property type="match status" value="1"/>
</dbReference>
<evidence type="ECO:0000313" key="3">
    <source>
        <dbReference type="Proteomes" id="UP000501648"/>
    </source>
</evidence>